<accession>A0A9E7EK09</accession>
<proteinExistence type="predicted"/>
<reference evidence="1" key="1">
    <citation type="submission" date="2022-05" db="EMBL/GenBank/DDBJ databases">
        <title>The Musa troglodytarum L. genome provides insights into the mechanism of non-climacteric behaviour and enrichment of carotenoids.</title>
        <authorList>
            <person name="Wang J."/>
        </authorList>
    </citation>
    <scope>NUCLEOTIDE SEQUENCE</scope>
    <source>
        <tissue evidence="1">Leaf</tissue>
    </source>
</reference>
<name>A0A9E7EK09_9LILI</name>
<gene>
    <name evidence="1" type="ORF">MUK42_10129</name>
</gene>
<evidence type="ECO:0000313" key="2">
    <source>
        <dbReference type="Proteomes" id="UP001055439"/>
    </source>
</evidence>
<sequence>MEKLLHDLALPAPPPSFVPTDFFRGFSPAHLHGIDASPYRSSFSWSHMKSYLRNQALEAYCIQM</sequence>
<evidence type="ECO:0000313" key="1">
    <source>
        <dbReference type="EMBL" id="URD78155.1"/>
    </source>
</evidence>
<dbReference type="EMBL" id="CP097503">
    <property type="protein sequence ID" value="URD78155.1"/>
    <property type="molecule type" value="Genomic_DNA"/>
</dbReference>
<protein>
    <submittedName>
        <fullName evidence="1">Uncharacterized protein</fullName>
    </submittedName>
</protein>
<dbReference type="Proteomes" id="UP001055439">
    <property type="component" value="Chromosome 10"/>
</dbReference>
<keyword evidence="2" id="KW-1185">Reference proteome</keyword>
<organism evidence="1 2">
    <name type="scientific">Musa troglodytarum</name>
    <name type="common">fe'i banana</name>
    <dbReference type="NCBI Taxonomy" id="320322"/>
    <lineage>
        <taxon>Eukaryota</taxon>
        <taxon>Viridiplantae</taxon>
        <taxon>Streptophyta</taxon>
        <taxon>Embryophyta</taxon>
        <taxon>Tracheophyta</taxon>
        <taxon>Spermatophyta</taxon>
        <taxon>Magnoliopsida</taxon>
        <taxon>Liliopsida</taxon>
        <taxon>Zingiberales</taxon>
        <taxon>Musaceae</taxon>
        <taxon>Musa</taxon>
    </lineage>
</organism>
<dbReference type="AlphaFoldDB" id="A0A9E7EK09"/>